<sequence length="349" mass="39078">MEGLNVLITGSTCGIGLQTARILFRKGADVILTCRNEVRGRRAVESLLSGVPPEQVAKQSERIHLYSLDITNYNEICEFCEDIARDFRHLHVIINNAGIMGWPFELSVEGIEMHFATNVFGHYVIVERLLPLLLNTNRPDFKSRVIVVSSGLYRNAETIPQVSKILGQKTYDYNSKQAYAFSKLANCLYAVALSKMLEPHNVGVYCVRPGFVNGTELGRETHWFLRVLAAPIIWLVAKSLEQGCETIVYLAETPGDQLKTGQMYYEKKEEAYNGMVDTTSIRQVWAILRHIEDVVWKQNPRLTDAQKAAGAANRELLNESLIVMAAPPAPEVVEVTEAPEAPEVSIETQ</sequence>
<evidence type="ECO:0000256" key="1">
    <source>
        <dbReference type="ARBA" id="ARBA00006484"/>
    </source>
</evidence>
<dbReference type="Pfam" id="PF00106">
    <property type="entry name" value="adh_short"/>
    <property type="match status" value="1"/>
</dbReference>
<dbReference type="AlphaFoldDB" id="A0A8R1DK29"/>
<organism evidence="3 4">
    <name type="scientific">Caenorhabditis japonica</name>
    <dbReference type="NCBI Taxonomy" id="281687"/>
    <lineage>
        <taxon>Eukaryota</taxon>
        <taxon>Metazoa</taxon>
        <taxon>Ecdysozoa</taxon>
        <taxon>Nematoda</taxon>
        <taxon>Chromadorea</taxon>
        <taxon>Rhabditida</taxon>
        <taxon>Rhabditina</taxon>
        <taxon>Rhabditomorpha</taxon>
        <taxon>Rhabditoidea</taxon>
        <taxon>Rhabditidae</taxon>
        <taxon>Peloderinae</taxon>
        <taxon>Caenorhabditis</taxon>
    </lineage>
</organism>
<evidence type="ECO:0000313" key="4">
    <source>
        <dbReference type="Proteomes" id="UP000005237"/>
    </source>
</evidence>
<dbReference type="InterPro" id="IPR036291">
    <property type="entry name" value="NAD(P)-bd_dom_sf"/>
</dbReference>
<reference evidence="4" key="1">
    <citation type="submission" date="2010-08" db="EMBL/GenBank/DDBJ databases">
        <authorList>
            <consortium name="Caenorhabditis japonica Sequencing Consortium"/>
            <person name="Wilson R.K."/>
        </authorList>
    </citation>
    <scope>NUCLEOTIDE SEQUENCE [LARGE SCALE GENOMIC DNA]</scope>
    <source>
        <strain evidence="4">DF5081</strain>
    </source>
</reference>
<dbReference type="InterPro" id="IPR002347">
    <property type="entry name" value="SDR_fam"/>
</dbReference>
<dbReference type="PRINTS" id="PR00081">
    <property type="entry name" value="GDHRDH"/>
</dbReference>
<accession>A0A8R1DK29</accession>
<comment type="similarity">
    <text evidence="1">Belongs to the short-chain dehydrogenases/reductases (SDR) family.</text>
</comment>
<keyword evidence="4" id="KW-1185">Reference proteome</keyword>
<keyword evidence="2" id="KW-0560">Oxidoreductase</keyword>
<dbReference type="Gene3D" id="3.40.50.720">
    <property type="entry name" value="NAD(P)-binding Rossmann-like Domain"/>
    <property type="match status" value="1"/>
</dbReference>
<dbReference type="GO" id="GO:0016491">
    <property type="term" value="F:oxidoreductase activity"/>
    <property type="evidence" value="ECO:0007669"/>
    <property type="project" value="UniProtKB-KW"/>
</dbReference>
<dbReference type="SUPFAM" id="SSF51735">
    <property type="entry name" value="NAD(P)-binding Rossmann-fold domains"/>
    <property type="match status" value="1"/>
</dbReference>
<reference evidence="3" key="2">
    <citation type="submission" date="2022-06" db="UniProtKB">
        <authorList>
            <consortium name="EnsemblMetazoa"/>
        </authorList>
    </citation>
    <scope>IDENTIFICATION</scope>
    <source>
        <strain evidence="3">DF5081</strain>
    </source>
</reference>
<evidence type="ECO:0000256" key="2">
    <source>
        <dbReference type="ARBA" id="ARBA00023002"/>
    </source>
</evidence>
<dbReference type="Proteomes" id="UP000005237">
    <property type="component" value="Unassembled WGS sequence"/>
</dbReference>
<protein>
    <submittedName>
        <fullName evidence="3">Uncharacterized protein</fullName>
    </submittedName>
</protein>
<proteinExistence type="inferred from homology"/>
<name>A0A8R1DK29_CAEJA</name>
<dbReference type="PANTHER" id="PTHR24320">
    <property type="entry name" value="RETINOL DEHYDROGENASE"/>
    <property type="match status" value="1"/>
</dbReference>
<dbReference type="PANTHER" id="PTHR24320:SF285">
    <property type="entry name" value="RETINOL DEHYDROGENASE 14"/>
    <property type="match status" value="1"/>
</dbReference>
<evidence type="ECO:0000313" key="3">
    <source>
        <dbReference type="EnsemblMetazoa" id="CJA03880.1"/>
    </source>
</evidence>
<dbReference type="EnsemblMetazoa" id="CJA03880.1">
    <property type="protein sequence ID" value="CJA03880.1"/>
    <property type="gene ID" value="WBGene00123084"/>
</dbReference>